<sequence length="195" mass="22062">MTTAKTPGWETRGLNKELKGARSNYSVSPPVKPMVWETLAEEALALLASCTAEMTVYVINQHKLNAQHFPALYKLAYLDISKRAHALVKSGKPLDRVDMVEVGQWLQEQQERAGTQVWRRITGNQLFSPAVPYGMAETALIDRAVKELKQQHKFQSINNVREYLTDYLNTGDLKYAMLAGNRLAETLKDWKEVAV</sequence>
<dbReference type="AlphaFoldDB" id="A0AB38XW03"/>
<dbReference type="GeneID" id="92767787"/>
<protein>
    <submittedName>
        <fullName evidence="1">Uncharacterized protein</fullName>
    </submittedName>
</protein>
<gene>
    <name evidence="1" type="ORF">P2W56_02730</name>
</gene>
<accession>A0AB38XW03</accession>
<evidence type="ECO:0000313" key="2">
    <source>
        <dbReference type="Proteomes" id="UP001220238"/>
    </source>
</evidence>
<name>A0AB38XW03_CORAY</name>
<dbReference type="RefSeq" id="WP_187402538.1">
    <property type="nucleotide sequence ID" value="NZ_CP046975.1"/>
</dbReference>
<proteinExistence type="predicted"/>
<organism evidence="1 2">
    <name type="scientific">Corynebacterium amycolatum</name>
    <dbReference type="NCBI Taxonomy" id="43765"/>
    <lineage>
        <taxon>Bacteria</taxon>
        <taxon>Bacillati</taxon>
        <taxon>Actinomycetota</taxon>
        <taxon>Actinomycetes</taxon>
        <taxon>Mycobacteriales</taxon>
        <taxon>Corynebacteriaceae</taxon>
        <taxon>Corynebacterium</taxon>
    </lineage>
</organism>
<evidence type="ECO:0000313" key="1">
    <source>
        <dbReference type="EMBL" id="WET44377.1"/>
    </source>
</evidence>
<reference evidence="1" key="1">
    <citation type="submission" date="2023-03" db="EMBL/GenBank/DDBJ databases">
        <title>Corynebacterium amycolatum SB-1.</title>
        <authorList>
            <person name="Jo H."/>
        </authorList>
    </citation>
    <scope>NUCLEOTIDE SEQUENCE</scope>
    <source>
        <strain evidence="1">SB-1</strain>
    </source>
</reference>
<dbReference type="EMBL" id="CP120206">
    <property type="protein sequence ID" value="WET44377.1"/>
    <property type="molecule type" value="Genomic_DNA"/>
</dbReference>
<dbReference type="Proteomes" id="UP001220238">
    <property type="component" value="Chromosome"/>
</dbReference>